<dbReference type="Proteomes" id="UP000585665">
    <property type="component" value="Unassembled WGS sequence"/>
</dbReference>
<dbReference type="RefSeq" id="WP_176614968.1">
    <property type="nucleotide sequence ID" value="NZ_JABXXR010000305.1"/>
</dbReference>
<dbReference type="InterPro" id="IPR010593">
    <property type="entry name" value="DUF1159"/>
</dbReference>
<dbReference type="PANTHER" id="PTHR36456:SF1">
    <property type="entry name" value="UPF0232 PROTEIN SCO3875"/>
    <property type="match status" value="1"/>
</dbReference>
<sequence length="154" mass="16613">MRAVGDQPERRRFALNSLGALMPAVTRPALHRRPGAITTIVVDWPEIVGPDLASVTAARRLVAGTLTVACAGPAALEINHRAPALVERVNRHCGQALVTRLKIVQDMTASSVAPRPRRAPPPPPIALPEVEDEDLRGILERLGARVRARQNGTR</sequence>
<reference evidence="2 3" key="1">
    <citation type="submission" date="2020-06" db="EMBL/GenBank/DDBJ databases">
        <title>Description of novel acetic acid bacteria.</title>
        <authorList>
            <person name="Sombolestani A."/>
        </authorList>
    </citation>
    <scope>NUCLEOTIDE SEQUENCE [LARGE SCALE GENOMIC DNA]</scope>
    <source>
        <strain evidence="2 3">LMG 27010</strain>
    </source>
</reference>
<evidence type="ECO:0000313" key="3">
    <source>
        <dbReference type="Proteomes" id="UP000585665"/>
    </source>
</evidence>
<keyword evidence="3" id="KW-1185">Reference proteome</keyword>
<protein>
    <submittedName>
        <fullName evidence="2">DUF721 domain-containing protein</fullName>
    </submittedName>
</protein>
<dbReference type="PANTHER" id="PTHR36456">
    <property type="entry name" value="UPF0232 PROTEIN SCO3875"/>
    <property type="match status" value="1"/>
</dbReference>
<gene>
    <name evidence="2" type="ORF">HUK82_16615</name>
</gene>
<organism evidence="2 3">
    <name type="scientific">Ameyamaea chiangmaiensis</name>
    <dbReference type="NCBI Taxonomy" id="442969"/>
    <lineage>
        <taxon>Bacteria</taxon>
        <taxon>Pseudomonadati</taxon>
        <taxon>Pseudomonadota</taxon>
        <taxon>Alphaproteobacteria</taxon>
        <taxon>Acetobacterales</taxon>
        <taxon>Acetobacteraceae</taxon>
        <taxon>Ameyamaea</taxon>
    </lineage>
</organism>
<dbReference type="PIRSF" id="PIRSF032064">
    <property type="entry name" value="UCP032064"/>
    <property type="match status" value="1"/>
</dbReference>
<name>A0A850PHR1_9PROT</name>
<dbReference type="Pfam" id="PF05258">
    <property type="entry name" value="DciA"/>
    <property type="match status" value="1"/>
</dbReference>
<comment type="caution">
    <text evidence="2">The sequence shown here is derived from an EMBL/GenBank/DDBJ whole genome shotgun (WGS) entry which is preliminary data.</text>
</comment>
<dbReference type="AlphaFoldDB" id="A0A850PHR1"/>
<accession>A0A850PHR1</accession>
<evidence type="ECO:0000256" key="1">
    <source>
        <dbReference type="SAM" id="MobiDB-lite"/>
    </source>
</evidence>
<dbReference type="InterPro" id="IPR007922">
    <property type="entry name" value="DciA-like"/>
</dbReference>
<feature type="region of interest" description="Disordered" evidence="1">
    <location>
        <begin position="109"/>
        <end position="129"/>
    </location>
</feature>
<evidence type="ECO:0000313" key="2">
    <source>
        <dbReference type="EMBL" id="NVN42169.1"/>
    </source>
</evidence>
<proteinExistence type="predicted"/>
<dbReference type="EMBL" id="JABXXR010000305">
    <property type="protein sequence ID" value="NVN42169.1"/>
    <property type="molecule type" value="Genomic_DNA"/>
</dbReference>